<feature type="transmembrane region" description="Helical" evidence="2">
    <location>
        <begin position="102"/>
        <end position="124"/>
    </location>
</feature>
<evidence type="ECO:0008006" key="5">
    <source>
        <dbReference type="Google" id="ProtNLM"/>
    </source>
</evidence>
<feature type="transmembrane region" description="Helical" evidence="2">
    <location>
        <begin position="57"/>
        <end position="81"/>
    </location>
</feature>
<feature type="transmembrane region" description="Helical" evidence="2">
    <location>
        <begin position="28"/>
        <end position="45"/>
    </location>
</feature>
<name>A0ABT7GWQ0_9ACTN</name>
<reference evidence="3 4" key="1">
    <citation type="submission" date="2023-05" db="EMBL/GenBank/DDBJ databases">
        <title>Sequencing and Assembly of Streptomyces sp. NP73.</title>
        <authorList>
            <person name="Konwar A.N."/>
            <person name="Saikia K."/>
            <person name="Thakur D."/>
        </authorList>
    </citation>
    <scope>NUCLEOTIDE SEQUENCE [LARGE SCALE GENOMIC DNA]</scope>
    <source>
        <strain evidence="3 4">NP73</strain>
    </source>
</reference>
<keyword evidence="2" id="KW-1133">Transmembrane helix</keyword>
<comment type="caution">
    <text evidence="3">The sequence shown here is derived from an EMBL/GenBank/DDBJ whole genome shotgun (WGS) entry which is preliminary data.</text>
</comment>
<feature type="transmembrane region" description="Helical" evidence="2">
    <location>
        <begin position="153"/>
        <end position="176"/>
    </location>
</feature>
<proteinExistence type="predicted"/>
<feature type="region of interest" description="Disordered" evidence="1">
    <location>
        <begin position="1"/>
        <end position="22"/>
    </location>
</feature>
<keyword evidence="2" id="KW-0472">Membrane</keyword>
<dbReference type="Proteomes" id="UP001223390">
    <property type="component" value="Unassembled WGS sequence"/>
</dbReference>
<feature type="compositionally biased region" description="Low complexity" evidence="1">
    <location>
        <begin position="1"/>
        <end position="17"/>
    </location>
</feature>
<organism evidence="3 4">
    <name type="scientific">Streptomyces katrae</name>
    <dbReference type="NCBI Taxonomy" id="68223"/>
    <lineage>
        <taxon>Bacteria</taxon>
        <taxon>Bacillati</taxon>
        <taxon>Actinomycetota</taxon>
        <taxon>Actinomycetes</taxon>
        <taxon>Kitasatosporales</taxon>
        <taxon>Streptomycetaceae</taxon>
        <taxon>Streptomyces</taxon>
    </lineage>
</organism>
<gene>
    <name evidence="3" type="ORF">QEZ40_002986</name>
</gene>
<evidence type="ECO:0000256" key="2">
    <source>
        <dbReference type="SAM" id="Phobius"/>
    </source>
</evidence>
<evidence type="ECO:0000313" key="4">
    <source>
        <dbReference type="Proteomes" id="UP001223390"/>
    </source>
</evidence>
<accession>A0ABT7GWQ0</accession>
<keyword evidence="4" id="KW-1185">Reference proteome</keyword>
<evidence type="ECO:0000256" key="1">
    <source>
        <dbReference type="SAM" id="MobiDB-lite"/>
    </source>
</evidence>
<evidence type="ECO:0000313" key="3">
    <source>
        <dbReference type="EMBL" id="MDK9498038.1"/>
    </source>
</evidence>
<dbReference type="RefSeq" id="WP_285343676.1">
    <property type="nucleotide sequence ID" value="NZ_JASITI010000025.1"/>
</dbReference>
<keyword evidence="2" id="KW-0812">Transmembrane</keyword>
<feature type="transmembrane region" description="Helical" evidence="2">
    <location>
        <begin position="130"/>
        <end position="146"/>
    </location>
</feature>
<feature type="transmembrane region" description="Helical" evidence="2">
    <location>
        <begin position="182"/>
        <end position="204"/>
    </location>
</feature>
<protein>
    <recommendedName>
        <fullName evidence="5">Integral membrane protein</fullName>
    </recommendedName>
</protein>
<dbReference type="EMBL" id="JASITI010000025">
    <property type="protein sequence ID" value="MDK9498038.1"/>
    <property type="molecule type" value="Genomic_DNA"/>
</dbReference>
<sequence>MENTLARPGVRPAARPAVRTRREQLRNGGRGALIGTAFGLMWFALGQPAVHGAARPAVLGAGLLLLAASAAAVVRLFVLARRTPADEPGLPMAPAPAGGPKFLTVVLVQAVALGVGNGFVRGSLHRPELMLSWSALVVGAHFFPMARSLSAPVLRVVGVAMISTVGLAALAAALLPAAPADVWQAVPGIGCAAVLWTACAVTGLRVRRRSAA</sequence>